<organism evidence="2 3">
    <name type="scientific">Vitis vinifera</name>
    <name type="common">Grape</name>
    <dbReference type="NCBI Taxonomy" id="29760"/>
    <lineage>
        <taxon>Eukaryota</taxon>
        <taxon>Viridiplantae</taxon>
        <taxon>Streptophyta</taxon>
        <taxon>Embryophyta</taxon>
        <taxon>Tracheophyta</taxon>
        <taxon>Spermatophyta</taxon>
        <taxon>Magnoliopsida</taxon>
        <taxon>eudicotyledons</taxon>
        <taxon>Gunneridae</taxon>
        <taxon>Pentapetalae</taxon>
        <taxon>rosids</taxon>
        <taxon>Vitales</taxon>
        <taxon>Vitaceae</taxon>
        <taxon>Viteae</taxon>
        <taxon>Vitis</taxon>
    </lineage>
</organism>
<keyword evidence="3" id="KW-1185">Reference proteome</keyword>
<sequence>MVDDYVWNVSYIMPILAFLKLAATFQQRAFVNSQKREGVWQSLFRQVLKLQAVGDLQFFN</sequence>
<keyword evidence="1" id="KW-0812">Transmembrane</keyword>
<dbReference type="EMBL" id="FN595497">
    <property type="protein sequence ID" value="CBI23766.3"/>
    <property type="molecule type" value="Genomic_DNA"/>
</dbReference>
<dbReference type="AlphaFoldDB" id="D7SZT7"/>
<evidence type="ECO:0000256" key="1">
    <source>
        <dbReference type="SAM" id="Phobius"/>
    </source>
</evidence>
<dbReference type="HOGENOM" id="CLU_2946336_0_0_1"/>
<dbReference type="PaxDb" id="29760-VIT_12s0034g02290.t01"/>
<name>D7SZT7_VITVI</name>
<proteinExistence type="predicted"/>
<accession>D7SZT7</accession>
<evidence type="ECO:0000313" key="3">
    <source>
        <dbReference type="Proteomes" id="UP000009183"/>
    </source>
</evidence>
<keyword evidence="1" id="KW-0472">Membrane</keyword>
<reference evidence="3" key="1">
    <citation type="journal article" date="2007" name="Nature">
        <title>The grapevine genome sequence suggests ancestral hexaploidization in major angiosperm phyla.</title>
        <authorList>
            <consortium name="The French-Italian Public Consortium for Grapevine Genome Characterization."/>
            <person name="Jaillon O."/>
            <person name="Aury J.-M."/>
            <person name="Noel B."/>
            <person name="Policriti A."/>
            <person name="Clepet C."/>
            <person name="Casagrande A."/>
            <person name="Choisne N."/>
            <person name="Aubourg S."/>
            <person name="Vitulo N."/>
            <person name="Jubin C."/>
            <person name="Vezzi A."/>
            <person name="Legeai F."/>
            <person name="Hugueney P."/>
            <person name="Dasilva C."/>
            <person name="Horner D."/>
            <person name="Mica E."/>
            <person name="Jublot D."/>
            <person name="Poulain J."/>
            <person name="Bruyere C."/>
            <person name="Billault A."/>
            <person name="Segurens B."/>
            <person name="Gouyvenoux M."/>
            <person name="Ugarte E."/>
            <person name="Cattonaro F."/>
            <person name="Anthouard V."/>
            <person name="Vico V."/>
            <person name="Del Fabbro C."/>
            <person name="Alaux M."/>
            <person name="Di Gaspero G."/>
            <person name="Dumas V."/>
            <person name="Felice N."/>
            <person name="Paillard S."/>
            <person name="Juman I."/>
            <person name="Moroldo M."/>
            <person name="Scalabrin S."/>
            <person name="Canaguier A."/>
            <person name="Le Clainche I."/>
            <person name="Malacrida G."/>
            <person name="Durand E."/>
            <person name="Pesole G."/>
            <person name="Laucou V."/>
            <person name="Chatelet P."/>
            <person name="Merdinoglu D."/>
            <person name="Delledonne M."/>
            <person name="Pezzotti M."/>
            <person name="Lecharny A."/>
            <person name="Scarpelli C."/>
            <person name="Artiguenave F."/>
            <person name="Pe M.E."/>
            <person name="Valle G."/>
            <person name="Morgante M."/>
            <person name="Caboche M."/>
            <person name="Adam-Blondon A.-F."/>
            <person name="Weissenbach J."/>
            <person name="Quetier F."/>
            <person name="Wincker P."/>
        </authorList>
    </citation>
    <scope>NUCLEOTIDE SEQUENCE [LARGE SCALE GENOMIC DNA]</scope>
    <source>
        <strain evidence="3">cv. Pinot noir / PN40024</strain>
    </source>
</reference>
<dbReference type="InParanoid" id="D7SZT7"/>
<protein>
    <submittedName>
        <fullName evidence="2">Uncharacterized protein</fullName>
    </submittedName>
</protein>
<evidence type="ECO:0000313" key="2">
    <source>
        <dbReference type="EMBL" id="CBI23766.3"/>
    </source>
</evidence>
<feature type="transmembrane region" description="Helical" evidence="1">
    <location>
        <begin position="6"/>
        <end position="25"/>
    </location>
</feature>
<dbReference type="Proteomes" id="UP000009183">
    <property type="component" value="Chromosome 12"/>
</dbReference>
<gene>
    <name evidence="2" type="ordered locus">VIT_12s0034g02290</name>
</gene>
<keyword evidence="1" id="KW-1133">Transmembrane helix</keyword>